<proteinExistence type="predicted"/>
<evidence type="ECO:0000313" key="8">
    <source>
        <dbReference type="Proteomes" id="UP000077002"/>
    </source>
</evidence>
<feature type="region of interest" description="Disordered" evidence="5">
    <location>
        <begin position="464"/>
        <end position="483"/>
    </location>
</feature>
<evidence type="ECO:0000256" key="2">
    <source>
        <dbReference type="ARBA" id="ARBA00023125"/>
    </source>
</evidence>
<dbReference type="GO" id="GO:0000981">
    <property type="term" value="F:DNA-binding transcription factor activity, RNA polymerase II-specific"/>
    <property type="evidence" value="ECO:0007669"/>
    <property type="project" value="InterPro"/>
</dbReference>
<feature type="compositionally biased region" description="Low complexity" evidence="5">
    <location>
        <begin position="89"/>
        <end position="103"/>
    </location>
</feature>
<keyword evidence="8" id="KW-1185">Reference proteome</keyword>
<dbReference type="GO" id="GO:0008270">
    <property type="term" value="F:zinc ion binding"/>
    <property type="evidence" value="ECO:0007669"/>
    <property type="project" value="InterPro"/>
</dbReference>
<gene>
    <name evidence="7" type="ORF">AYO21_08405</name>
</gene>
<keyword evidence="2" id="KW-0238">DNA-binding</keyword>
<keyword evidence="4" id="KW-0539">Nucleus</keyword>
<reference evidence="7 8" key="1">
    <citation type="submission" date="2016-03" db="EMBL/GenBank/DDBJ databases">
        <title>Draft genome sequence of the Fonsecaea monophora CBS 269.37.</title>
        <authorList>
            <person name="Bombassaro A."/>
            <person name="Vinicius W.A."/>
            <person name="De Hoog S."/>
            <person name="Sun J."/>
            <person name="Souza E.M."/>
            <person name="Raittz R.T."/>
            <person name="Costa F."/>
            <person name="Leao A.C."/>
            <person name="Tadra-Sfeir M.Z."/>
            <person name="Baura V."/>
            <person name="Balsanelli E."/>
            <person name="Pedrosa F.O."/>
            <person name="Moreno L.F."/>
            <person name="Steffens M.B."/>
            <person name="Xi L."/>
            <person name="Bocca A.L."/>
            <person name="Felipe M.S."/>
            <person name="Teixeira M."/>
            <person name="Telles Filho F.Q."/>
            <person name="Azevedo C.M."/>
            <person name="Gomes R."/>
            <person name="Vicente V.A."/>
        </authorList>
    </citation>
    <scope>NUCLEOTIDE SEQUENCE [LARGE SCALE GENOMIC DNA]</scope>
    <source>
        <strain evidence="7 8">CBS 269.37</strain>
    </source>
</reference>
<accession>A0A177F2K5</accession>
<dbReference type="CDD" id="cd00067">
    <property type="entry name" value="GAL4"/>
    <property type="match status" value="1"/>
</dbReference>
<dbReference type="PANTHER" id="PTHR38111">
    <property type="entry name" value="ZN(2)-C6 FUNGAL-TYPE DOMAIN-CONTAINING PROTEIN-RELATED"/>
    <property type="match status" value="1"/>
</dbReference>
<evidence type="ECO:0000313" key="7">
    <source>
        <dbReference type="EMBL" id="OAG37439.1"/>
    </source>
</evidence>
<evidence type="ECO:0000256" key="1">
    <source>
        <dbReference type="ARBA" id="ARBA00023015"/>
    </source>
</evidence>
<evidence type="ECO:0000259" key="6">
    <source>
        <dbReference type="SMART" id="SM00066"/>
    </source>
</evidence>
<dbReference type="InterPro" id="IPR036864">
    <property type="entry name" value="Zn2-C6_fun-type_DNA-bd_sf"/>
</dbReference>
<feature type="compositionally biased region" description="Pro residues" evidence="5">
    <location>
        <begin position="471"/>
        <end position="481"/>
    </location>
</feature>
<dbReference type="OrthoDB" id="4491390at2759"/>
<evidence type="ECO:0000256" key="5">
    <source>
        <dbReference type="SAM" id="MobiDB-lite"/>
    </source>
</evidence>
<feature type="region of interest" description="Disordered" evidence="5">
    <location>
        <begin position="577"/>
        <end position="599"/>
    </location>
</feature>
<dbReference type="AlphaFoldDB" id="A0A177F2K5"/>
<dbReference type="GO" id="GO:0003677">
    <property type="term" value="F:DNA binding"/>
    <property type="evidence" value="ECO:0007669"/>
    <property type="project" value="UniProtKB-KW"/>
</dbReference>
<dbReference type="Gene3D" id="4.10.240.10">
    <property type="entry name" value="Zn(2)-C6 fungal-type DNA-binding domain"/>
    <property type="match status" value="1"/>
</dbReference>
<dbReference type="SUPFAM" id="SSF57701">
    <property type="entry name" value="Zn2/Cys6 DNA-binding domain"/>
    <property type="match status" value="1"/>
</dbReference>
<dbReference type="InterPro" id="IPR021858">
    <property type="entry name" value="Fun_TF"/>
</dbReference>
<dbReference type="Pfam" id="PF00172">
    <property type="entry name" value="Zn_clus"/>
    <property type="match status" value="1"/>
</dbReference>
<keyword evidence="1" id="KW-0805">Transcription regulation</keyword>
<dbReference type="Proteomes" id="UP000077002">
    <property type="component" value="Unassembled WGS sequence"/>
</dbReference>
<organism evidence="7 8">
    <name type="scientific">Fonsecaea monophora</name>
    <dbReference type="NCBI Taxonomy" id="254056"/>
    <lineage>
        <taxon>Eukaryota</taxon>
        <taxon>Fungi</taxon>
        <taxon>Dikarya</taxon>
        <taxon>Ascomycota</taxon>
        <taxon>Pezizomycotina</taxon>
        <taxon>Eurotiomycetes</taxon>
        <taxon>Chaetothyriomycetidae</taxon>
        <taxon>Chaetothyriales</taxon>
        <taxon>Herpotrichiellaceae</taxon>
        <taxon>Fonsecaea</taxon>
    </lineage>
</organism>
<feature type="domain" description="Zn(2)-C6 fungal-type" evidence="6">
    <location>
        <begin position="5"/>
        <end position="50"/>
    </location>
</feature>
<feature type="region of interest" description="Disordered" evidence="5">
    <location>
        <begin position="84"/>
        <end position="103"/>
    </location>
</feature>
<evidence type="ECO:0000256" key="4">
    <source>
        <dbReference type="ARBA" id="ARBA00023242"/>
    </source>
</evidence>
<feature type="region of interest" description="Disordered" evidence="5">
    <location>
        <begin position="138"/>
        <end position="157"/>
    </location>
</feature>
<dbReference type="InterPro" id="IPR053178">
    <property type="entry name" value="Osmoadaptation_assoc"/>
</dbReference>
<dbReference type="SMART" id="SM00066">
    <property type="entry name" value="GAL4"/>
    <property type="match status" value="1"/>
</dbReference>
<dbReference type="Pfam" id="PF11951">
    <property type="entry name" value="Fungal_trans_2"/>
    <property type="match status" value="1"/>
</dbReference>
<dbReference type="InterPro" id="IPR001138">
    <property type="entry name" value="Zn2Cys6_DnaBD"/>
</dbReference>
<keyword evidence="3" id="KW-0804">Transcription</keyword>
<feature type="compositionally biased region" description="Polar residues" evidence="5">
    <location>
        <begin position="577"/>
        <end position="586"/>
    </location>
</feature>
<sequence length="599" mass="66557">MVGVAGSSKGCNTCRKRKIHQCDGDRPSCARCRKTNRICGGYERERHFKNLSALDRETLLTRTQPLVSLTDLRRQITVDGDARSVDQLTPGSDSGTGGTTVTTARMTPQDQNMEGIRHAARPAEVFVDFLANYIPRKKEEGEEGEEHDTRLQNEQKTQQVSWLQAIDPSSLENSASLDLAILALSLSCLGRRHGDERLRREGTANYGRALRRLQDILSHHSLLLEEQTLASCMALSIFEACLPCSSALLNLSPVLPLLEVSGKNTCGWVSHVEGMARLVELRGPESHMTGSSHRLFLGFRSTAITHALATRKSIFLARPDWLTVPWKIHPKSDLDRLQDIMAQIATLLEKAERLRTASTTTTATAAAAAAVPERTALVQQGWTFHSQLHTWYQRLVRKHTGCGALYWERPVSARFHLPIPSVFTTSLQFPTFEIARLHLSYWTMLLLLRTSILSLALRESYRGDTDTDAAPTPPSPPPEVPDLPDHHLATMICKSMDFFLSDDARIMGPQNVFFALRVATHVFSRAATTAGTPHHHLRIVEWCHAVFDELHRRGYSLGRILAACPWDEIPALLSPRNQGITSQQSRPGAGVELGDMGEG</sequence>
<dbReference type="RefSeq" id="XP_022509391.1">
    <property type="nucleotide sequence ID" value="XM_022658350.1"/>
</dbReference>
<comment type="caution">
    <text evidence="7">The sequence shown here is derived from an EMBL/GenBank/DDBJ whole genome shotgun (WGS) entry which is preliminary data.</text>
</comment>
<protein>
    <recommendedName>
        <fullName evidence="6">Zn(2)-C6 fungal-type domain-containing protein</fullName>
    </recommendedName>
</protein>
<evidence type="ECO:0000256" key="3">
    <source>
        <dbReference type="ARBA" id="ARBA00023163"/>
    </source>
</evidence>
<name>A0A177F2K5_9EURO</name>
<dbReference type="EMBL" id="LVKK01000072">
    <property type="protein sequence ID" value="OAG37439.1"/>
    <property type="molecule type" value="Genomic_DNA"/>
</dbReference>
<dbReference type="GeneID" id="34603550"/>